<dbReference type="EMBL" id="JACIEJ010000002">
    <property type="protein sequence ID" value="MBB3984391.1"/>
    <property type="molecule type" value="Genomic_DNA"/>
</dbReference>
<feature type="domain" description="ABM" evidence="1">
    <location>
        <begin position="2"/>
        <end position="96"/>
    </location>
</feature>
<gene>
    <name evidence="2" type="ORF">GGQ68_000707</name>
</gene>
<keyword evidence="2" id="KW-0503">Monooxygenase</keyword>
<dbReference type="Gene3D" id="3.30.70.100">
    <property type="match status" value="1"/>
</dbReference>
<evidence type="ECO:0000313" key="2">
    <source>
        <dbReference type="EMBL" id="MBB3984391.1"/>
    </source>
</evidence>
<dbReference type="InterPro" id="IPR050404">
    <property type="entry name" value="Heme-degrading_MO"/>
</dbReference>
<sequence length="104" mass="11813">MYLTMNRFKVVPAEAQAFEDMWRGRDSHLKEVPGFVSFAMMRGPERADHILYASHTVWEDEASFKAWTTSEAFRKAHSGAKSSASMYQGPPELEVFEAVQVLTP</sequence>
<dbReference type="AlphaFoldDB" id="A0A7W6GQJ0"/>
<dbReference type="PROSITE" id="PS51725">
    <property type="entry name" value="ABM"/>
    <property type="match status" value="1"/>
</dbReference>
<evidence type="ECO:0000259" key="1">
    <source>
        <dbReference type="PROSITE" id="PS51725"/>
    </source>
</evidence>
<dbReference type="SUPFAM" id="SSF54909">
    <property type="entry name" value="Dimeric alpha+beta barrel"/>
    <property type="match status" value="1"/>
</dbReference>
<protein>
    <submittedName>
        <fullName evidence="2">Heme-degrading monooxygenase HmoA</fullName>
    </submittedName>
</protein>
<reference evidence="2 3" key="1">
    <citation type="submission" date="2020-08" db="EMBL/GenBank/DDBJ databases">
        <title>Genomic Encyclopedia of Type Strains, Phase IV (KMG-IV): sequencing the most valuable type-strain genomes for metagenomic binning, comparative biology and taxonomic classification.</title>
        <authorList>
            <person name="Goeker M."/>
        </authorList>
    </citation>
    <scope>NUCLEOTIDE SEQUENCE [LARGE SCALE GENOMIC DNA]</scope>
    <source>
        <strain evidence="2 3">DSM 102235</strain>
    </source>
</reference>
<dbReference type="PANTHER" id="PTHR34474">
    <property type="entry name" value="SIGNAL TRANSDUCTION PROTEIN TRAP"/>
    <property type="match status" value="1"/>
</dbReference>
<evidence type="ECO:0000313" key="3">
    <source>
        <dbReference type="Proteomes" id="UP000541426"/>
    </source>
</evidence>
<dbReference type="Pfam" id="PF03992">
    <property type="entry name" value="ABM"/>
    <property type="match status" value="1"/>
</dbReference>
<keyword evidence="3" id="KW-1185">Reference proteome</keyword>
<dbReference type="GO" id="GO:0004497">
    <property type="term" value="F:monooxygenase activity"/>
    <property type="evidence" value="ECO:0007669"/>
    <property type="project" value="UniProtKB-KW"/>
</dbReference>
<keyword evidence="2" id="KW-0560">Oxidoreductase</keyword>
<dbReference type="InterPro" id="IPR011008">
    <property type="entry name" value="Dimeric_a/b-barrel"/>
</dbReference>
<accession>A0A7W6GQJ0</accession>
<dbReference type="PANTHER" id="PTHR34474:SF2">
    <property type="entry name" value="SIGNAL TRANSDUCTION PROTEIN TRAP"/>
    <property type="match status" value="1"/>
</dbReference>
<dbReference type="Proteomes" id="UP000541426">
    <property type="component" value="Unassembled WGS sequence"/>
</dbReference>
<organism evidence="2 3">
    <name type="scientific">Sagittula marina</name>
    <dbReference type="NCBI Taxonomy" id="943940"/>
    <lineage>
        <taxon>Bacteria</taxon>
        <taxon>Pseudomonadati</taxon>
        <taxon>Pseudomonadota</taxon>
        <taxon>Alphaproteobacteria</taxon>
        <taxon>Rhodobacterales</taxon>
        <taxon>Roseobacteraceae</taxon>
        <taxon>Sagittula</taxon>
    </lineage>
</organism>
<comment type="caution">
    <text evidence="2">The sequence shown here is derived from an EMBL/GenBank/DDBJ whole genome shotgun (WGS) entry which is preliminary data.</text>
</comment>
<dbReference type="RefSeq" id="WP_183963027.1">
    <property type="nucleotide sequence ID" value="NZ_BAABBZ010000014.1"/>
</dbReference>
<name>A0A7W6GQJ0_9RHOB</name>
<dbReference type="InterPro" id="IPR007138">
    <property type="entry name" value="ABM_dom"/>
</dbReference>
<proteinExistence type="predicted"/>